<evidence type="ECO:0000256" key="7">
    <source>
        <dbReference type="SAM" id="MobiDB-lite"/>
    </source>
</evidence>
<evidence type="ECO:0000313" key="10">
    <source>
        <dbReference type="Proteomes" id="UP001595947"/>
    </source>
</evidence>
<comment type="similarity">
    <text evidence="2">Belongs to the NrfD family.</text>
</comment>
<gene>
    <name evidence="9" type="primary">nrfD</name>
    <name evidence="9" type="ORF">ACFPBZ_26520</name>
</gene>
<feature type="transmembrane region" description="Helical" evidence="8">
    <location>
        <begin position="137"/>
        <end position="158"/>
    </location>
</feature>
<protein>
    <submittedName>
        <fullName evidence="9">NrfD/PsrC family molybdoenzyme membrane anchor subunit</fullName>
    </submittedName>
</protein>
<accession>A0ABV9YSQ5</accession>
<organism evidence="9 10">
    <name type="scientific">Actinomycetospora atypica</name>
    <dbReference type="NCBI Taxonomy" id="1290095"/>
    <lineage>
        <taxon>Bacteria</taxon>
        <taxon>Bacillati</taxon>
        <taxon>Actinomycetota</taxon>
        <taxon>Actinomycetes</taxon>
        <taxon>Pseudonocardiales</taxon>
        <taxon>Pseudonocardiaceae</taxon>
        <taxon>Actinomycetospora</taxon>
    </lineage>
</organism>
<feature type="transmembrane region" description="Helical" evidence="8">
    <location>
        <begin position="67"/>
        <end position="87"/>
    </location>
</feature>
<dbReference type="InterPro" id="IPR005614">
    <property type="entry name" value="NrfD-like"/>
</dbReference>
<evidence type="ECO:0000313" key="9">
    <source>
        <dbReference type="EMBL" id="MFC5065798.1"/>
    </source>
</evidence>
<evidence type="ECO:0000256" key="2">
    <source>
        <dbReference type="ARBA" id="ARBA00008929"/>
    </source>
</evidence>
<feature type="region of interest" description="Disordered" evidence="7">
    <location>
        <begin position="343"/>
        <end position="366"/>
    </location>
</feature>
<feature type="compositionally biased region" description="Basic and acidic residues" evidence="7">
    <location>
        <begin position="14"/>
        <end position="26"/>
    </location>
</feature>
<dbReference type="Gene3D" id="1.20.1630.10">
    <property type="entry name" value="Formate dehydrogenase/DMSO reductase domain"/>
    <property type="match status" value="1"/>
</dbReference>
<keyword evidence="3" id="KW-1003">Cell membrane</keyword>
<feature type="transmembrane region" description="Helical" evidence="8">
    <location>
        <begin position="170"/>
        <end position="192"/>
    </location>
</feature>
<sequence>MTGVPTEDLNPHGMPERRGVDHDAVKPRRRRKGRKGEQLMVPEAEFRSYYGRPIIKAPVWKNPDVPLYLFLGGLAGSSSVLAAMASATDRPSLRRAGRYAAVGGAMGGTVFLIHDLHRPSRFLHMLRVFKPTSPLSVGSWILSPFAAFATATAAAEALEGYLGSRRGGRFVHQAGNAAGVATAVVGPALATYTAVLFSNTAVPTWHEAHRHLPVLFAGSSAAAGGGLGLVFASTRDNEPAARLAVAGAVVELATERKMTQDLGMLADVYEKGRAKTLLTISKACLVAGAVGAAVGRRKRWSAALSGVALMTGSALTRFAVFDAGIASANDPAHIVVPQRERIRRREEAVQAGSTPPDRKFVPAAGS</sequence>
<comment type="subcellular location">
    <subcellularLocation>
        <location evidence="1">Cell membrane</location>
        <topology evidence="1">Multi-pass membrane protein</topology>
    </subcellularLocation>
</comment>
<keyword evidence="6 8" id="KW-0472">Membrane</keyword>
<evidence type="ECO:0000256" key="1">
    <source>
        <dbReference type="ARBA" id="ARBA00004651"/>
    </source>
</evidence>
<evidence type="ECO:0000256" key="4">
    <source>
        <dbReference type="ARBA" id="ARBA00022692"/>
    </source>
</evidence>
<dbReference type="Proteomes" id="UP001595947">
    <property type="component" value="Unassembled WGS sequence"/>
</dbReference>
<dbReference type="EMBL" id="JBHSIV010000046">
    <property type="protein sequence ID" value="MFC5065798.1"/>
    <property type="molecule type" value="Genomic_DNA"/>
</dbReference>
<dbReference type="PANTHER" id="PTHR34856">
    <property type="entry name" value="PROTEIN NRFD"/>
    <property type="match status" value="1"/>
</dbReference>
<evidence type="ECO:0000256" key="8">
    <source>
        <dbReference type="SAM" id="Phobius"/>
    </source>
</evidence>
<evidence type="ECO:0000256" key="5">
    <source>
        <dbReference type="ARBA" id="ARBA00022989"/>
    </source>
</evidence>
<keyword evidence="10" id="KW-1185">Reference proteome</keyword>
<dbReference type="RefSeq" id="WP_378039117.1">
    <property type="nucleotide sequence ID" value="NZ_JBHSIV010000046.1"/>
</dbReference>
<comment type="caution">
    <text evidence="9">The sequence shown here is derived from an EMBL/GenBank/DDBJ whole genome shotgun (WGS) entry which is preliminary data.</text>
</comment>
<evidence type="ECO:0000256" key="3">
    <source>
        <dbReference type="ARBA" id="ARBA00022475"/>
    </source>
</evidence>
<dbReference type="InterPro" id="IPR052049">
    <property type="entry name" value="Electron_transfer_protein"/>
</dbReference>
<feature type="transmembrane region" description="Helical" evidence="8">
    <location>
        <begin position="212"/>
        <end position="232"/>
    </location>
</feature>
<dbReference type="Pfam" id="PF03916">
    <property type="entry name" value="NrfD"/>
    <property type="match status" value="1"/>
</dbReference>
<name>A0ABV9YSQ5_9PSEU</name>
<keyword evidence="4 8" id="KW-0812">Transmembrane</keyword>
<evidence type="ECO:0000256" key="6">
    <source>
        <dbReference type="ARBA" id="ARBA00023136"/>
    </source>
</evidence>
<dbReference type="PANTHER" id="PTHR34856:SF2">
    <property type="entry name" value="PROTEIN NRFD"/>
    <property type="match status" value="1"/>
</dbReference>
<keyword evidence="5 8" id="KW-1133">Transmembrane helix</keyword>
<reference evidence="10" key="1">
    <citation type="journal article" date="2019" name="Int. J. Syst. Evol. Microbiol.">
        <title>The Global Catalogue of Microorganisms (GCM) 10K type strain sequencing project: providing services to taxonomists for standard genome sequencing and annotation.</title>
        <authorList>
            <consortium name="The Broad Institute Genomics Platform"/>
            <consortium name="The Broad Institute Genome Sequencing Center for Infectious Disease"/>
            <person name="Wu L."/>
            <person name="Ma J."/>
        </authorList>
    </citation>
    <scope>NUCLEOTIDE SEQUENCE [LARGE SCALE GENOMIC DNA]</scope>
    <source>
        <strain evidence="10">CGMCC 4.7093</strain>
    </source>
</reference>
<feature type="region of interest" description="Disordered" evidence="7">
    <location>
        <begin position="1"/>
        <end position="37"/>
    </location>
</feature>
<feature type="transmembrane region" description="Helical" evidence="8">
    <location>
        <begin position="99"/>
        <end position="117"/>
    </location>
</feature>
<proteinExistence type="inferred from homology"/>